<dbReference type="EMBL" id="SNYC01000004">
    <property type="protein sequence ID" value="TDQ09923.1"/>
    <property type="molecule type" value="Genomic_DNA"/>
</dbReference>
<evidence type="ECO:0000256" key="3">
    <source>
        <dbReference type="ARBA" id="ARBA00023315"/>
    </source>
</evidence>
<dbReference type="Proteomes" id="UP000295620">
    <property type="component" value="Unassembled WGS sequence"/>
</dbReference>
<evidence type="ECO:0000256" key="2">
    <source>
        <dbReference type="ARBA" id="ARBA00022737"/>
    </source>
</evidence>
<dbReference type="PANTHER" id="PTHR23416:SF78">
    <property type="entry name" value="LIPOPOLYSACCHARIDE BIOSYNTHESIS O-ACETYL TRANSFERASE WBBJ-RELATED"/>
    <property type="match status" value="1"/>
</dbReference>
<proteinExistence type="predicted"/>
<name>A0A4R6SXK4_9SPHI</name>
<dbReference type="InterPro" id="IPR001451">
    <property type="entry name" value="Hexapep"/>
</dbReference>
<dbReference type="OrthoDB" id="9801697at2"/>
<dbReference type="PROSITE" id="PS00101">
    <property type="entry name" value="HEXAPEP_TRANSFERASES"/>
    <property type="match status" value="1"/>
</dbReference>
<dbReference type="CDD" id="cd04647">
    <property type="entry name" value="LbH_MAT_like"/>
    <property type="match status" value="1"/>
</dbReference>
<dbReference type="InterPro" id="IPR011004">
    <property type="entry name" value="Trimer_LpxA-like_sf"/>
</dbReference>
<dbReference type="GO" id="GO:0016746">
    <property type="term" value="F:acyltransferase activity"/>
    <property type="evidence" value="ECO:0007669"/>
    <property type="project" value="UniProtKB-KW"/>
</dbReference>
<reference evidence="4 5" key="1">
    <citation type="submission" date="2019-03" db="EMBL/GenBank/DDBJ databases">
        <title>Genomic Encyclopedia of Archaeal and Bacterial Type Strains, Phase II (KMG-II): from individual species to whole genera.</title>
        <authorList>
            <person name="Goeker M."/>
        </authorList>
    </citation>
    <scope>NUCLEOTIDE SEQUENCE [LARGE SCALE GENOMIC DNA]</scope>
    <source>
        <strain evidence="4 5">DSM 19035</strain>
    </source>
</reference>
<dbReference type="AlphaFoldDB" id="A0A4R6SXK4"/>
<accession>A0A4R6SXK4</accession>
<dbReference type="Gene3D" id="2.160.10.10">
    <property type="entry name" value="Hexapeptide repeat proteins"/>
    <property type="match status" value="1"/>
</dbReference>
<evidence type="ECO:0000256" key="1">
    <source>
        <dbReference type="ARBA" id="ARBA00022679"/>
    </source>
</evidence>
<organism evidence="4 5">
    <name type="scientific">Pedobacter metabolipauper</name>
    <dbReference type="NCBI Taxonomy" id="425513"/>
    <lineage>
        <taxon>Bacteria</taxon>
        <taxon>Pseudomonadati</taxon>
        <taxon>Bacteroidota</taxon>
        <taxon>Sphingobacteriia</taxon>
        <taxon>Sphingobacteriales</taxon>
        <taxon>Sphingobacteriaceae</taxon>
        <taxon>Pedobacter</taxon>
    </lineage>
</organism>
<keyword evidence="3" id="KW-0012">Acyltransferase</keyword>
<sequence>MSQLRKHLKFSWINRFRALIQKTRLGHLGKRVFLDKSIELLRFPKNIFIKDDVVIKEGAKICSCNSTAIVRIGERTTVGYNTFIFASEKIEIGNDCMIAPFVYIVDSNHQIAREIKINQQPNETAPIRIEDDVWIASNVTILKGVTIATGAVIAANSVLNQSVPAYEIWGGSPAKKIGERK</sequence>
<evidence type="ECO:0000313" key="5">
    <source>
        <dbReference type="Proteomes" id="UP000295620"/>
    </source>
</evidence>
<keyword evidence="1 4" id="KW-0808">Transferase</keyword>
<dbReference type="PANTHER" id="PTHR23416">
    <property type="entry name" value="SIALIC ACID SYNTHASE-RELATED"/>
    <property type="match status" value="1"/>
</dbReference>
<comment type="caution">
    <text evidence="4">The sequence shown here is derived from an EMBL/GenBank/DDBJ whole genome shotgun (WGS) entry which is preliminary data.</text>
</comment>
<protein>
    <submittedName>
        <fullName evidence="4">Acetyltransferase-like isoleucine patch superfamily enzyme</fullName>
    </submittedName>
</protein>
<keyword evidence="5" id="KW-1185">Reference proteome</keyword>
<dbReference type="InterPro" id="IPR051159">
    <property type="entry name" value="Hexapeptide_acetyltransf"/>
</dbReference>
<dbReference type="Pfam" id="PF14602">
    <property type="entry name" value="Hexapep_2"/>
    <property type="match status" value="1"/>
</dbReference>
<dbReference type="Pfam" id="PF00132">
    <property type="entry name" value="Hexapep"/>
    <property type="match status" value="1"/>
</dbReference>
<keyword evidence="2" id="KW-0677">Repeat</keyword>
<evidence type="ECO:0000313" key="4">
    <source>
        <dbReference type="EMBL" id="TDQ09923.1"/>
    </source>
</evidence>
<dbReference type="SUPFAM" id="SSF51161">
    <property type="entry name" value="Trimeric LpxA-like enzymes"/>
    <property type="match status" value="1"/>
</dbReference>
<dbReference type="InterPro" id="IPR018357">
    <property type="entry name" value="Hexapep_transf_CS"/>
</dbReference>
<gene>
    <name evidence="4" type="ORF">ATK78_2082</name>
</gene>